<protein>
    <submittedName>
        <fullName evidence="2">Uncharacterized protein</fullName>
    </submittedName>
</protein>
<name>A0ABD5NR05_9EURY</name>
<dbReference type="AlphaFoldDB" id="A0ABD5NR05"/>
<dbReference type="RefSeq" id="WP_256532794.1">
    <property type="nucleotide sequence ID" value="NZ_JBHSAQ010000011.1"/>
</dbReference>
<dbReference type="Proteomes" id="UP001595846">
    <property type="component" value="Unassembled WGS sequence"/>
</dbReference>
<evidence type="ECO:0000313" key="3">
    <source>
        <dbReference type="Proteomes" id="UP001595846"/>
    </source>
</evidence>
<proteinExistence type="predicted"/>
<evidence type="ECO:0000256" key="1">
    <source>
        <dbReference type="SAM" id="MobiDB-lite"/>
    </source>
</evidence>
<reference evidence="2 3" key="1">
    <citation type="journal article" date="2019" name="Int. J. Syst. Evol. Microbiol.">
        <title>The Global Catalogue of Microorganisms (GCM) 10K type strain sequencing project: providing services to taxonomists for standard genome sequencing and annotation.</title>
        <authorList>
            <consortium name="The Broad Institute Genomics Platform"/>
            <consortium name="The Broad Institute Genome Sequencing Center for Infectious Disease"/>
            <person name="Wu L."/>
            <person name="Ma J."/>
        </authorList>
    </citation>
    <scope>NUCLEOTIDE SEQUENCE [LARGE SCALE GENOMIC DNA]</scope>
    <source>
        <strain evidence="2 3">IBRC-M 10256</strain>
    </source>
</reference>
<feature type="compositionally biased region" description="Basic and acidic residues" evidence="1">
    <location>
        <begin position="7"/>
        <end position="17"/>
    </location>
</feature>
<dbReference type="EMBL" id="JBHSAQ010000011">
    <property type="protein sequence ID" value="MFC3959247.1"/>
    <property type="molecule type" value="Genomic_DNA"/>
</dbReference>
<gene>
    <name evidence="2" type="ORF">ACFOUR_12850</name>
</gene>
<sequence>MHHVISHLREIEQDRTGEAPGTDHLQSVLIHVHGPKLDAVDLVTYDVGEQYVEYVPNEQVETALEHIDRMEDQW</sequence>
<comment type="caution">
    <text evidence="2">The sequence shown here is derived from an EMBL/GenBank/DDBJ whole genome shotgun (WGS) entry which is preliminary data.</text>
</comment>
<organism evidence="2 3">
    <name type="scientific">Halovivax cerinus</name>
    <dbReference type="NCBI Taxonomy" id="1487865"/>
    <lineage>
        <taxon>Archaea</taxon>
        <taxon>Methanobacteriati</taxon>
        <taxon>Methanobacteriota</taxon>
        <taxon>Stenosarchaea group</taxon>
        <taxon>Halobacteria</taxon>
        <taxon>Halobacteriales</taxon>
        <taxon>Natrialbaceae</taxon>
        <taxon>Halovivax</taxon>
    </lineage>
</organism>
<feature type="region of interest" description="Disordered" evidence="1">
    <location>
        <begin position="1"/>
        <end position="22"/>
    </location>
</feature>
<evidence type="ECO:0000313" key="2">
    <source>
        <dbReference type="EMBL" id="MFC3959247.1"/>
    </source>
</evidence>
<keyword evidence="3" id="KW-1185">Reference proteome</keyword>
<accession>A0ABD5NR05</accession>